<dbReference type="AlphaFoldDB" id="A0A2P5XX16"/>
<dbReference type="EMBL" id="KZ664094">
    <property type="protein sequence ID" value="PPS07892.1"/>
    <property type="molecule type" value="Genomic_DNA"/>
</dbReference>
<proteinExistence type="predicted"/>
<sequence>MESLKYSSSCKDVRNPIKLSSGCSQERYMMRQKYLRSYPLVRREDKDEKIGNAMKRVKKWLKEMKSKNGGRENERKASGPVTSSHIQASVSLLAEVDVFLLPTFRPA</sequence>
<accession>A0A2P5XX16</accession>
<dbReference type="SMR" id="A0A2P5XX16"/>
<evidence type="ECO:0000313" key="3">
    <source>
        <dbReference type="Proteomes" id="UP000239757"/>
    </source>
</evidence>
<gene>
    <name evidence="2" type="ORF">GOBAR_AA12752</name>
</gene>
<evidence type="ECO:0000313" key="2">
    <source>
        <dbReference type="EMBL" id="PPS07892.1"/>
    </source>
</evidence>
<feature type="compositionally biased region" description="Basic and acidic residues" evidence="1">
    <location>
        <begin position="63"/>
        <end position="77"/>
    </location>
</feature>
<dbReference type="Proteomes" id="UP000239757">
    <property type="component" value="Unassembled WGS sequence"/>
</dbReference>
<feature type="region of interest" description="Disordered" evidence="1">
    <location>
        <begin position="63"/>
        <end position="82"/>
    </location>
</feature>
<name>A0A2P5XX16_GOSBA</name>
<evidence type="ECO:0000256" key="1">
    <source>
        <dbReference type="SAM" id="MobiDB-lite"/>
    </source>
</evidence>
<reference evidence="2 3" key="1">
    <citation type="submission" date="2015-01" db="EMBL/GenBank/DDBJ databases">
        <title>Genome of allotetraploid Gossypium barbadense reveals genomic plasticity and fiber elongation in cotton evolution.</title>
        <authorList>
            <person name="Chen X."/>
            <person name="Liu X."/>
            <person name="Zhao B."/>
            <person name="Zheng H."/>
            <person name="Hu Y."/>
            <person name="Lu G."/>
            <person name="Yang C."/>
            <person name="Chen J."/>
            <person name="Shan C."/>
            <person name="Zhang L."/>
            <person name="Zhou Y."/>
            <person name="Wang L."/>
            <person name="Guo W."/>
            <person name="Bai Y."/>
            <person name="Ruan J."/>
            <person name="Shangguan X."/>
            <person name="Mao Y."/>
            <person name="Jiang J."/>
            <person name="Zhu Y."/>
            <person name="Lei J."/>
            <person name="Kang H."/>
            <person name="Chen S."/>
            <person name="He X."/>
            <person name="Wang R."/>
            <person name="Wang Y."/>
            <person name="Chen J."/>
            <person name="Wang L."/>
            <person name="Yu S."/>
            <person name="Wang B."/>
            <person name="Wei J."/>
            <person name="Song S."/>
            <person name="Lu X."/>
            <person name="Gao Z."/>
            <person name="Gu W."/>
            <person name="Deng X."/>
            <person name="Ma D."/>
            <person name="Wang S."/>
            <person name="Liang W."/>
            <person name="Fang L."/>
            <person name="Cai C."/>
            <person name="Zhu X."/>
            <person name="Zhou B."/>
            <person name="Zhang Y."/>
            <person name="Chen Z."/>
            <person name="Xu S."/>
            <person name="Zhu R."/>
            <person name="Wang S."/>
            <person name="Zhang T."/>
            <person name="Zhao G."/>
        </authorList>
    </citation>
    <scope>NUCLEOTIDE SEQUENCE [LARGE SCALE GENOMIC DNA]</scope>
    <source>
        <strain evidence="3">cv. Xinhai21</strain>
        <tissue evidence="2">Leaf</tissue>
    </source>
</reference>
<dbReference type="OrthoDB" id="10278375at2759"/>
<organism evidence="2 3">
    <name type="scientific">Gossypium barbadense</name>
    <name type="common">Sea Island cotton</name>
    <name type="synonym">Hibiscus barbadensis</name>
    <dbReference type="NCBI Taxonomy" id="3634"/>
    <lineage>
        <taxon>Eukaryota</taxon>
        <taxon>Viridiplantae</taxon>
        <taxon>Streptophyta</taxon>
        <taxon>Embryophyta</taxon>
        <taxon>Tracheophyta</taxon>
        <taxon>Spermatophyta</taxon>
        <taxon>Magnoliopsida</taxon>
        <taxon>eudicotyledons</taxon>
        <taxon>Gunneridae</taxon>
        <taxon>Pentapetalae</taxon>
        <taxon>rosids</taxon>
        <taxon>malvids</taxon>
        <taxon>Malvales</taxon>
        <taxon>Malvaceae</taxon>
        <taxon>Malvoideae</taxon>
        <taxon>Gossypium</taxon>
    </lineage>
</organism>
<protein>
    <submittedName>
        <fullName evidence="2">Uncharacterized protein</fullName>
    </submittedName>
</protein>